<keyword evidence="3" id="KW-1185">Reference proteome</keyword>
<dbReference type="EnsemblPlants" id="KEH23895">
    <property type="protein sequence ID" value="KEH23895"/>
    <property type="gene ID" value="MTR_7g096600"/>
</dbReference>
<reference evidence="2" key="3">
    <citation type="submission" date="2015-04" db="UniProtKB">
        <authorList>
            <consortium name="EnsemblPlants"/>
        </authorList>
    </citation>
    <scope>IDENTIFICATION</scope>
    <source>
        <strain evidence="2">cv. Jemalong A17</strain>
    </source>
</reference>
<name>A0A072UDL6_MEDTR</name>
<reference evidence="1 3" key="1">
    <citation type="journal article" date="2011" name="Nature">
        <title>The Medicago genome provides insight into the evolution of rhizobial symbioses.</title>
        <authorList>
            <person name="Young N.D."/>
            <person name="Debelle F."/>
            <person name="Oldroyd G.E."/>
            <person name="Geurts R."/>
            <person name="Cannon S.B."/>
            <person name="Udvardi M.K."/>
            <person name="Benedito V.A."/>
            <person name="Mayer K.F."/>
            <person name="Gouzy J."/>
            <person name="Schoof H."/>
            <person name="Van de Peer Y."/>
            <person name="Proost S."/>
            <person name="Cook D.R."/>
            <person name="Meyers B.C."/>
            <person name="Spannagl M."/>
            <person name="Cheung F."/>
            <person name="De Mita S."/>
            <person name="Krishnakumar V."/>
            <person name="Gundlach H."/>
            <person name="Zhou S."/>
            <person name="Mudge J."/>
            <person name="Bharti A.K."/>
            <person name="Murray J.D."/>
            <person name="Naoumkina M.A."/>
            <person name="Rosen B."/>
            <person name="Silverstein K.A."/>
            <person name="Tang H."/>
            <person name="Rombauts S."/>
            <person name="Zhao P.X."/>
            <person name="Zhou P."/>
            <person name="Barbe V."/>
            <person name="Bardou P."/>
            <person name="Bechner M."/>
            <person name="Bellec A."/>
            <person name="Berger A."/>
            <person name="Berges H."/>
            <person name="Bidwell S."/>
            <person name="Bisseling T."/>
            <person name="Choisne N."/>
            <person name="Couloux A."/>
            <person name="Denny R."/>
            <person name="Deshpande S."/>
            <person name="Dai X."/>
            <person name="Doyle J.J."/>
            <person name="Dudez A.M."/>
            <person name="Farmer A.D."/>
            <person name="Fouteau S."/>
            <person name="Franken C."/>
            <person name="Gibelin C."/>
            <person name="Gish J."/>
            <person name="Goldstein S."/>
            <person name="Gonzalez A.J."/>
            <person name="Green P.J."/>
            <person name="Hallab A."/>
            <person name="Hartog M."/>
            <person name="Hua A."/>
            <person name="Humphray S.J."/>
            <person name="Jeong D.H."/>
            <person name="Jing Y."/>
            <person name="Jocker A."/>
            <person name="Kenton S.M."/>
            <person name="Kim D.J."/>
            <person name="Klee K."/>
            <person name="Lai H."/>
            <person name="Lang C."/>
            <person name="Lin S."/>
            <person name="Macmil S.L."/>
            <person name="Magdelenat G."/>
            <person name="Matthews L."/>
            <person name="McCorrison J."/>
            <person name="Monaghan E.L."/>
            <person name="Mun J.H."/>
            <person name="Najar F.Z."/>
            <person name="Nicholson C."/>
            <person name="Noirot C."/>
            <person name="O'Bleness M."/>
            <person name="Paule C.R."/>
            <person name="Poulain J."/>
            <person name="Prion F."/>
            <person name="Qin B."/>
            <person name="Qu C."/>
            <person name="Retzel E.F."/>
            <person name="Riddle C."/>
            <person name="Sallet E."/>
            <person name="Samain S."/>
            <person name="Samson N."/>
            <person name="Sanders I."/>
            <person name="Saurat O."/>
            <person name="Scarpelli C."/>
            <person name="Schiex T."/>
            <person name="Segurens B."/>
            <person name="Severin A.J."/>
            <person name="Sherrier D.J."/>
            <person name="Shi R."/>
            <person name="Sims S."/>
            <person name="Singer S.R."/>
            <person name="Sinharoy S."/>
            <person name="Sterck L."/>
            <person name="Viollet A."/>
            <person name="Wang B.B."/>
            <person name="Wang K."/>
            <person name="Wang M."/>
            <person name="Wang X."/>
            <person name="Warfsmann J."/>
            <person name="Weissenbach J."/>
            <person name="White D.D."/>
            <person name="White J.D."/>
            <person name="Wiley G.B."/>
            <person name="Wincker P."/>
            <person name="Xing Y."/>
            <person name="Yang L."/>
            <person name="Yao Z."/>
            <person name="Ying F."/>
            <person name="Zhai J."/>
            <person name="Zhou L."/>
            <person name="Zuber A."/>
            <person name="Denarie J."/>
            <person name="Dixon R.A."/>
            <person name="May G.D."/>
            <person name="Schwartz D.C."/>
            <person name="Rogers J."/>
            <person name="Quetier F."/>
            <person name="Town C.D."/>
            <person name="Roe B.A."/>
        </authorList>
    </citation>
    <scope>NUCLEOTIDE SEQUENCE [LARGE SCALE GENOMIC DNA]</scope>
    <source>
        <strain evidence="1">A17</strain>
        <strain evidence="2 3">cv. Jemalong A17</strain>
    </source>
</reference>
<proteinExistence type="predicted"/>
<evidence type="ECO:0000313" key="1">
    <source>
        <dbReference type="EMBL" id="KEH23895.1"/>
    </source>
</evidence>
<dbReference type="AlphaFoldDB" id="A0A072UDL6"/>
<evidence type="ECO:0000313" key="2">
    <source>
        <dbReference type="EnsemblPlants" id="KEH23895"/>
    </source>
</evidence>
<reference evidence="1 3" key="2">
    <citation type="journal article" date="2014" name="BMC Genomics">
        <title>An improved genome release (version Mt4.0) for the model legume Medicago truncatula.</title>
        <authorList>
            <person name="Tang H."/>
            <person name="Krishnakumar V."/>
            <person name="Bidwell S."/>
            <person name="Rosen B."/>
            <person name="Chan A."/>
            <person name="Zhou S."/>
            <person name="Gentzbittel L."/>
            <person name="Childs K.L."/>
            <person name="Yandell M."/>
            <person name="Gundlach H."/>
            <person name="Mayer K.F."/>
            <person name="Schwartz D.C."/>
            <person name="Town C.D."/>
        </authorList>
    </citation>
    <scope>GENOME REANNOTATION</scope>
    <source>
        <strain evidence="1">A17</strain>
        <strain evidence="2 3">cv. Jemalong A17</strain>
    </source>
</reference>
<sequence length="209" mass="23059">MNNDAEDISIPNLDMQGRLASCTTSENLDVGYNSILNDLMGQVEVTKLEVLEMENAVKTSFVDTEMQTAGFQTGALGLFSAYRDLIQDIVKETKEMRKEIGDLKMHHISSDGYKVDSLTSNADNCQVFANQRAACFSDLSTEPESVASGSKSLGLATGEITEKQMHLNSERGVIILNQTRCVQFITFSRVHEKANLQPSGKVLSEERIK</sequence>
<organism evidence="1 3">
    <name type="scientific">Medicago truncatula</name>
    <name type="common">Barrel medic</name>
    <name type="synonym">Medicago tribuloides</name>
    <dbReference type="NCBI Taxonomy" id="3880"/>
    <lineage>
        <taxon>Eukaryota</taxon>
        <taxon>Viridiplantae</taxon>
        <taxon>Streptophyta</taxon>
        <taxon>Embryophyta</taxon>
        <taxon>Tracheophyta</taxon>
        <taxon>Spermatophyta</taxon>
        <taxon>Magnoliopsida</taxon>
        <taxon>eudicotyledons</taxon>
        <taxon>Gunneridae</taxon>
        <taxon>Pentapetalae</taxon>
        <taxon>rosids</taxon>
        <taxon>fabids</taxon>
        <taxon>Fabales</taxon>
        <taxon>Fabaceae</taxon>
        <taxon>Papilionoideae</taxon>
        <taxon>50 kb inversion clade</taxon>
        <taxon>NPAAA clade</taxon>
        <taxon>Hologalegina</taxon>
        <taxon>IRL clade</taxon>
        <taxon>Trifolieae</taxon>
        <taxon>Medicago</taxon>
    </lineage>
</organism>
<gene>
    <name evidence="1" type="ordered locus">MTR_7g096600</name>
</gene>
<dbReference type="Proteomes" id="UP000002051">
    <property type="component" value="Unassembled WGS sequence"/>
</dbReference>
<evidence type="ECO:0000313" key="3">
    <source>
        <dbReference type="Proteomes" id="UP000002051"/>
    </source>
</evidence>
<protein>
    <submittedName>
        <fullName evidence="1 2">Uncharacterized protein</fullName>
    </submittedName>
</protein>
<accession>A0A072UDL6</accession>
<dbReference type="EMBL" id="CM001223">
    <property type="protein sequence ID" value="KEH23895.1"/>
    <property type="molecule type" value="Genomic_DNA"/>
</dbReference>
<dbReference type="HOGENOM" id="CLU_1317177_0_0_1"/>